<dbReference type="RefSeq" id="WP_261403575.1">
    <property type="nucleotide sequence ID" value="NZ_CP081869.1"/>
</dbReference>
<dbReference type="AlphaFoldDB" id="A0A9E6UQ11"/>
<accession>A0A9E6UQ11</accession>
<sequence>MFKLSSSDARAKLAAIERSQAVIEFSPDGVILGANPNFLAVVGYQLDEVVGRRHALFVDPAEQASPAYREFWENLRAGSLHAGEFRRVAKGGREIWLQASYNPIVDRRAW</sequence>
<protein>
    <submittedName>
        <fullName evidence="2">PAS domain-containing protein</fullName>
    </submittedName>
</protein>
<dbReference type="InterPro" id="IPR035965">
    <property type="entry name" value="PAS-like_dom_sf"/>
</dbReference>
<reference evidence="2" key="1">
    <citation type="submission" date="2021-08" db="EMBL/GenBank/DDBJ databases">
        <authorList>
            <person name="Zhang H."/>
            <person name="Xu M."/>
            <person name="Yu Z."/>
            <person name="Yang L."/>
            <person name="Cai Y."/>
        </authorList>
    </citation>
    <scope>NUCLEOTIDE SEQUENCE</scope>
    <source>
        <strain evidence="2">CHL1</strain>
    </source>
</reference>
<feature type="domain" description="PAS" evidence="1">
    <location>
        <begin position="22"/>
        <end position="52"/>
    </location>
</feature>
<evidence type="ECO:0000259" key="1">
    <source>
        <dbReference type="PROSITE" id="PS50112"/>
    </source>
</evidence>
<dbReference type="InterPro" id="IPR000014">
    <property type="entry name" value="PAS"/>
</dbReference>
<dbReference type="PROSITE" id="PS50112">
    <property type="entry name" value="PAS"/>
    <property type="match status" value="1"/>
</dbReference>
<name>A0A9E6UQ11_9HYPH</name>
<dbReference type="PANTHER" id="PTHR24422:SF10">
    <property type="entry name" value="CHEMOTAXIS PROTEIN METHYLTRANSFERASE 2"/>
    <property type="match status" value="1"/>
</dbReference>
<dbReference type="KEGG" id="cmet:K6K41_00960"/>
<dbReference type="InterPro" id="IPR013655">
    <property type="entry name" value="PAS_fold_3"/>
</dbReference>
<proteinExistence type="predicted"/>
<dbReference type="InterPro" id="IPR050903">
    <property type="entry name" value="Bact_Chemotaxis_MeTrfase"/>
</dbReference>
<dbReference type="EMBL" id="CP081869">
    <property type="protein sequence ID" value="QZO00380.1"/>
    <property type="molecule type" value="Genomic_DNA"/>
</dbReference>
<dbReference type="Gene3D" id="3.30.450.20">
    <property type="entry name" value="PAS domain"/>
    <property type="match status" value="1"/>
</dbReference>
<keyword evidence="3" id="KW-1185">Reference proteome</keyword>
<gene>
    <name evidence="2" type="ORF">K6K41_00960</name>
</gene>
<dbReference type="CDD" id="cd00130">
    <property type="entry name" value="PAS"/>
    <property type="match status" value="1"/>
</dbReference>
<organism evidence="2 3">
    <name type="scientific">Chenggangzhangella methanolivorans</name>
    <dbReference type="NCBI Taxonomy" id="1437009"/>
    <lineage>
        <taxon>Bacteria</taxon>
        <taxon>Pseudomonadati</taxon>
        <taxon>Pseudomonadota</taxon>
        <taxon>Alphaproteobacteria</taxon>
        <taxon>Hyphomicrobiales</taxon>
        <taxon>Methylopilaceae</taxon>
        <taxon>Chenggangzhangella</taxon>
    </lineage>
</organism>
<dbReference type="SUPFAM" id="SSF55785">
    <property type="entry name" value="PYP-like sensor domain (PAS domain)"/>
    <property type="match status" value="1"/>
</dbReference>
<dbReference type="NCBIfam" id="TIGR00229">
    <property type="entry name" value="sensory_box"/>
    <property type="match status" value="1"/>
</dbReference>
<dbReference type="Pfam" id="PF08447">
    <property type="entry name" value="PAS_3"/>
    <property type="match status" value="1"/>
</dbReference>
<dbReference type="PANTHER" id="PTHR24422">
    <property type="entry name" value="CHEMOTAXIS PROTEIN METHYLTRANSFERASE"/>
    <property type="match status" value="1"/>
</dbReference>
<evidence type="ECO:0000313" key="2">
    <source>
        <dbReference type="EMBL" id="QZO00380.1"/>
    </source>
</evidence>
<dbReference type="Proteomes" id="UP000825701">
    <property type="component" value="Chromosome"/>
</dbReference>
<evidence type="ECO:0000313" key="3">
    <source>
        <dbReference type="Proteomes" id="UP000825701"/>
    </source>
</evidence>